<proteinExistence type="predicted"/>
<evidence type="ECO:0000313" key="2">
    <source>
        <dbReference type="Proteomes" id="UP001418222"/>
    </source>
</evidence>
<organism evidence="1 2">
    <name type="scientific">Platanthera zijinensis</name>
    <dbReference type="NCBI Taxonomy" id="2320716"/>
    <lineage>
        <taxon>Eukaryota</taxon>
        <taxon>Viridiplantae</taxon>
        <taxon>Streptophyta</taxon>
        <taxon>Embryophyta</taxon>
        <taxon>Tracheophyta</taxon>
        <taxon>Spermatophyta</taxon>
        <taxon>Magnoliopsida</taxon>
        <taxon>Liliopsida</taxon>
        <taxon>Asparagales</taxon>
        <taxon>Orchidaceae</taxon>
        <taxon>Orchidoideae</taxon>
        <taxon>Orchideae</taxon>
        <taxon>Orchidinae</taxon>
        <taxon>Platanthera</taxon>
    </lineage>
</organism>
<evidence type="ECO:0000313" key="1">
    <source>
        <dbReference type="EMBL" id="KAK8944192.1"/>
    </source>
</evidence>
<sequence>MSLDTPPETASSPGETRTRCQGSFRSSIMVTVLLSIISQCSLLDSVWIKGGRVFTWPKRARAAGALGSGSARVRK</sequence>
<name>A0AAP0BP56_9ASPA</name>
<comment type="caution">
    <text evidence="1">The sequence shown here is derived from an EMBL/GenBank/DDBJ whole genome shotgun (WGS) entry which is preliminary data.</text>
</comment>
<reference evidence="1 2" key="1">
    <citation type="journal article" date="2022" name="Nat. Plants">
        <title>Genomes of leafy and leafless Platanthera orchids illuminate the evolution of mycoheterotrophy.</title>
        <authorList>
            <person name="Li M.H."/>
            <person name="Liu K.W."/>
            <person name="Li Z."/>
            <person name="Lu H.C."/>
            <person name="Ye Q.L."/>
            <person name="Zhang D."/>
            <person name="Wang J.Y."/>
            <person name="Li Y.F."/>
            <person name="Zhong Z.M."/>
            <person name="Liu X."/>
            <person name="Yu X."/>
            <person name="Liu D.K."/>
            <person name="Tu X.D."/>
            <person name="Liu B."/>
            <person name="Hao Y."/>
            <person name="Liao X.Y."/>
            <person name="Jiang Y.T."/>
            <person name="Sun W.H."/>
            <person name="Chen J."/>
            <person name="Chen Y.Q."/>
            <person name="Ai Y."/>
            <person name="Zhai J.W."/>
            <person name="Wu S.S."/>
            <person name="Zhou Z."/>
            <person name="Hsiao Y.Y."/>
            <person name="Wu W.L."/>
            <person name="Chen Y.Y."/>
            <person name="Lin Y.F."/>
            <person name="Hsu J.L."/>
            <person name="Li C.Y."/>
            <person name="Wang Z.W."/>
            <person name="Zhao X."/>
            <person name="Zhong W.Y."/>
            <person name="Ma X.K."/>
            <person name="Ma L."/>
            <person name="Huang J."/>
            <person name="Chen G.Z."/>
            <person name="Huang M.Z."/>
            <person name="Huang L."/>
            <person name="Peng D.H."/>
            <person name="Luo Y.B."/>
            <person name="Zou S.Q."/>
            <person name="Chen S.P."/>
            <person name="Lan S."/>
            <person name="Tsai W.C."/>
            <person name="Van de Peer Y."/>
            <person name="Liu Z.J."/>
        </authorList>
    </citation>
    <scope>NUCLEOTIDE SEQUENCE [LARGE SCALE GENOMIC DNA]</scope>
    <source>
        <strain evidence="1">Lor287</strain>
    </source>
</reference>
<dbReference type="EMBL" id="JBBWWQ010000006">
    <property type="protein sequence ID" value="KAK8944192.1"/>
    <property type="molecule type" value="Genomic_DNA"/>
</dbReference>
<keyword evidence="2" id="KW-1185">Reference proteome</keyword>
<dbReference type="AlphaFoldDB" id="A0AAP0BP56"/>
<accession>A0AAP0BP56</accession>
<gene>
    <name evidence="1" type="ORF">KSP39_PZI008613</name>
</gene>
<protein>
    <submittedName>
        <fullName evidence="1">Uncharacterized protein</fullName>
    </submittedName>
</protein>
<dbReference type="Proteomes" id="UP001418222">
    <property type="component" value="Unassembled WGS sequence"/>
</dbReference>